<dbReference type="RefSeq" id="XP_038078523.1">
    <property type="nucleotide sequence ID" value="XM_038222595.1"/>
</dbReference>
<feature type="domain" description="C-type lectin" evidence="3">
    <location>
        <begin position="457"/>
        <end position="579"/>
    </location>
</feature>
<evidence type="ECO:0000259" key="3">
    <source>
        <dbReference type="PROSITE" id="PS50041"/>
    </source>
</evidence>
<protein>
    <recommendedName>
        <fullName evidence="3">C-type lectin domain-containing protein</fullName>
    </recommendedName>
</protein>
<dbReference type="OrthoDB" id="441660at2759"/>
<evidence type="ECO:0000313" key="4">
    <source>
        <dbReference type="EnsemblMetazoa" id="XP_038078523.1"/>
    </source>
</evidence>
<dbReference type="PROSITE" id="PS50041">
    <property type="entry name" value="C_TYPE_LECTIN_2"/>
    <property type="match status" value="7"/>
</dbReference>
<accession>A0A914BQE5</accession>
<dbReference type="SMART" id="SM00034">
    <property type="entry name" value="CLECT"/>
    <property type="match status" value="7"/>
</dbReference>
<feature type="transmembrane region" description="Helical" evidence="2">
    <location>
        <begin position="1048"/>
        <end position="1071"/>
    </location>
</feature>
<dbReference type="InterPro" id="IPR016187">
    <property type="entry name" value="CTDL_fold"/>
</dbReference>
<dbReference type="SUPFAM" id="SSF56436">
    <property type="entry name" value="C-type lectin-like"/>
    <property type="match status" value="7"/>
</dbReference>
<dbReference type="EnsemblMetazoa" id="XM_038222595.1">
    <property type="protein sequence ID" value="XP_038078523.1"/>
    <property type="gene ID" value="LOC119745917"/>
</dbReference>
<keyword evidence="5" id="KW-1185">Reference proteome</keyword>
<feature type="domain" description="C-type lectin" evidence="3">
    <location>
        <begin position="177"/>
        <end position="295"/>
    </location>
</feature>
<feature type="domain" description="C-type lectin" evidence="3">
    <location>
        <begin position="18"/>
        <end position="150"/>
    </location>
</feature>
<organism evidence="4 5">
    <name type="scientific">Patiria miniata</name>
    <name type="common">Bat star</name>
    <name type="synonym">Asterina miniata</name>
    <dbReference type="NCBI Taxonomy" id="46514"/>
    <lineage>
        <taxon>Eukaryota</taxon>
        <taxon>Metazoa</taxon>
        <taxon>Echinodermata</taxon>
        <taxon>Eleutherozoa</taxon>
        <taxon>Asterozoa</taxon>
        <taxon>Asteroidea</taxon>
        <taxon>Valvatacea</taxon>
        <taxon>Valvatida</taxon>
        <taxon>Asterinidae</taxon>
        <taxon>Patiria</taxon>
    </lineage>
</organism>
<evidence type="ECO:0000256" key="1">
    <source>
        <dbReference type="ARBA" id="ARBA00023157"/>
    </source>
</evidence>
<feature type="domain" description="C-type lectin" evidence="3">
    <location>
        <begin position="317"/>
        <end position="438"/>
    </location>
</feature>
<dbReference type="Pfam" id="PF00059">
    <property type="entry name" value="Lectin_C"/>
    <property type="match status" value="7"/>
</dbReference>
<dbReference type="InterPro" id="IPR001304">
    <property type="entry name" value="C-type_lectin-like"/>
</dbReference>
<evidence type="ECO:0000256" key="2">
    <source>
        <dbReference type="SAM" id="Phobius"/>
    </source>
</evidence>
<name>A0A914BQE5_PATMI</name>
<proteinExistence type="predicted"/>
<keyword evidence="2" id="KW-1133">Transmembrane helix</keyword>
<dbReference type="CDD" id="cd00037">
    <property type="entry name" value="CLECT"/>
    <property type="match status" value="5"/>
</dbReference>
<dbReference type="InterPro" id="IPR018378">
    <property type="entry name" value="C-type_lectin_CS"/>
</dbReference>
<feature type="domain" description="C-type lectin" evidence="3">
    <location>
        <begin position="759"/>
        <end position="872"/>
    </location>
</feature>
<dbReference type="GeneID" id="119745917"/>
<keyword evidence="1" id="KW-1015">Disulfide bond</keyword>
<feature type="domain" description="C-type lectin" evidence="3">
    <location>
        <begin position="896"/>
        <end position="1016"/>
    </location>
</feature>
<dbReference type="PANTHER" id="PTHR22803">
    <property type="entry name" value="MANNOSE, PHOSPHOLIPASE, LECTIN RECEPTOR RELATED"/>
    <property type="match status" value="1"/>
</dbReference>
<reference evidence="4" key="1">
    <citation type="submission" date="2022-11" db="UniProtKB">
        <authorList>
            <consortium name="EnsemblMetazoa"/>
        </authorList>
    </citation>
    <scope>IDENTIFICATION</scope>
</reference>
<dbReference type="AlphaFoldDB" id="A0A914BQE5"/>
<dbReference type="OMA" id="DCVHGLY"/>
<dbReference type="Gene3D" id="3.10.100.10">
    <property type="entry name" value="Mannose-Binding Protein A, subunit A"/>
    <property type="match status" value="7"/>
</dbReference>
<dbReference type="Proteomes" id="UP000887568">
    <property type="component" value="Unplaced"/>
</dbReference>
<keyword evidence="2" id="KW-0472">Membrane</keyword>
<keyword evidence="2" id="KW-0812">Transmembrane</keyword>
<sequence length="1094" mass="123980">MSYVPPVNGGCLPGWYQLEDSCLQSVGLQDADRKEYLDADVFCRQEGGGRGKLFQVTNQLEQSLLALLLQDYVGVTNLWIGLSDSNEEGQFVWSDGEPLGFSQWAPNQPNGFTDVPNEPFRDCVEVRTDPKYLGEWDDINCLERRGFICQTPLYKDLNSTNVVVPQECDGQPGYSQFKDGCYKLVSQTLSFNDAQDYCINEGAWLSTVRDGFYNSLLSLLVNWFKPTPEYVWIGLTQDNTNVYGWERPNPNEDRWPLTYAKWEKQYPKGNTCGALHRNSTWVDMECDTLNMFVCEYTETTVTINPEVTHCADGWTFIGGHCYKFDTLTGQYPQIHFTYSDAQTECTLRYNATLPGIHGYRANIDFSRQAAFYLGDRNIWLGLYQSVEGYYAYQDGRIIDYVNWASDAVDTTSDCISLSTETGEWQHEGCFKWGGLVCENDPLPGPPIPCEDGWSYFSEDSCYYVSDAADDTSWLSWEEAEQWCNDNKAHLTTLKNDGERDFVQNLIAPDKESFWMGLYRVTSPGDWFWSDGTAFDTGDSNPWSPDDETNWNGMEYCVLINENAQWEDHNCGIRRPYICKWDTSQTEPIVPTKEPPMGECAKGTYRLKDRCYDLSSMDEPMTWMDAHKECRNRVGEVAAIHSQGVQALLSFALKTVQNNVWIGLNRYGEFDQYHWADGSALDFTNWALGEPNSPYQQQDDENRIDSCVLMVNNPTYAGRWSDVDCETEHGFVCEMRLDVKHEEQPFPYTPCPNKPNYHSDGVSCFRILTHNTTFSNAQGDCEEDGAYLASVGDAYEEAFIEMFMSYFGVDMVWIGMQREAMEQFEWLDGWPVQYTSWASGYPTGSGNLNRCVLMTHQGWKNVNCYDAYPLVCKTTTAPKPPPPNPPSGLCRSGWFEFKSECYFFDDQNTEVSYAEALVLCQNRGASVLMASSTDSEVNTFLQTTARSVLEVNNVWLGLIYQNEEFQWIDGSLFVYTNWASDQPTTPVGADICVQMVTEGGGLWRNVDCFGKAGYICQAPLVEATLAVPTTSKAPPTPKVEPQGGLSIEAVIGISVGCGGVLMIILLAATCYFTEKSHMKKKMYAKQREASYRREI</sequence>
<evidence type="ECO:0000313" key="5">
    <source>
        <dbReference type="Proteomes" id="UP000887568"/>
    </source>
</evidence>
<dbReference type="InterPro" id="IPR016186">
    <property type="entry name" value="C-type_lectin-like/link_sf"/>
</dbReference>
<dbReference type="InterPro" id="IPR050111">
    <property type="entry name" value="C-type_lectin/snaclec_domain"/>
</dbReference>
<dbReference type="PROSITE" id="PS00615">
    <property type="entry name" value="C_TYPE_LECTIN_1"/>
    <property type="match status" value="4"/>
</dbReference>
<feature type="domain" description="C-type lectin" evidence="3">
    <location>
        <begin position="606"/>
        <end position="733"/>
    </location>
</feature>